<feature type="transmembrane region" description="Helical" evidence="7">
    <location>
        <begin position="272"/>
        <end position="292"/>
    </location>
</feature>
<gene>
    <name evidence="9" type="ORF">KQI42_01675</name>
</gene>
<dbReference type="PROSITE" id="PS50928">
    <property type="entry name" value="ABC_TM1"/>
    <property type="match status" value="1"/>
</dbReference>
<evidence type="ECO:0000256" key="7">
    <source>
        <dbReference type="RuleBase" id="RU363032"/>
    </source>
</evidence>
<feature type="domain" description="ABC transmembrane type-1" evidence="8">
    <location>
        <begin position="86"/>
        <end position="284"/>
    </location>
</feature>
<evidence type="ECO:0000256" key="2">
    <source>
        <dbReference type="ARBA" id="ARBA00022448"/>
    </source>
</evidence>
<comment type="similarity">
    <text evidence="7">Belongs to the binding-protein-dependent transport system permease family.</text>
</comment>
<keyword evidence="6 7" id="KW-0472">Membrane</keyword>
<reference evidence="9 10" key="1">
    <citation type="submission" date="2021-06" db="EMBL/GenBank/DDBJ databases">
        <authorList>
            <person name="Sun Q."/>
            <person name="Li D."/>
        </authorList>
    </citation>
    <scope>NUCLEOTIDE SEQUENCE [LARGE SCALE GENOMIC DNA]</scope>
    <source>
        <strain evidence="9 10">MSJ-40</strain>
    </source>
</reference>
<evidence type="ECO:0000256" key="3">
    <source>
        <dbReference type="ARBA" id="ARBA00022475"/>
    </source>
</evidence>
<dbReference type="PANTHER" id="PTHR43744:SF9">
    <property type="entry name" value="POLYGALACTURONAN_RHAMNOGALACTURONAN TRANSPORT SYSTEM PERMEASE PROTEIN YTCP"/>
    <property type="match status" value="1"/>
</dbReference>
<evidence type="ECO:0000256" key="5">
    <source>
        <dbReference type="ARBA" id="ARBA00022989"/>
    </source>
</evidence>
<comment type="subcellular location">
    <subcellularLocation>
        <location evidence="1 7">Cell membrane</location>
        <topology evidence="1 7">Multi-pass membrane protein</topology>
    </subcellularLocation>
</comment>
<keyword evidence="5 7" id="KW-1133">Transmembrane helix</keyword>
<dbReference type="RefSeq" id="WP_216516095.1">
    <property type="nucleotide sequence ID" value="NZ_JAHLPM010000001.1"/>
</dbReference>
<feature type="transmembrane region" description="Helical" evidence="7">
    <location>
        <begin position="90"/>
        <end position="110"/>
    </location>
</feature>
<sequence>MSINESSKKAKLTRKITGGKVFDLFNVILMILLMIICIYPMLYVLFASLSDPHLLMQHKGLLYKPLGFTLQGYSLVFQNPSIMKGFLNTVFYVVVGTIISVLLTAMSAYVLAQDDLLLKKPLMLMVTITMFFSGGLIPFFLQVQRLGLRNTRWALIFPTVISAWSLIVLRTAFKKVPKSLIESAKIDGANDFTILFRIVIPVCKATMAVMVLLYAVGQWNSWFNALIFLDDRSKYPLQLILREILISNDMREMMNLPKGSAQFIQADAYKALIKYSTIVISTLPILCIYPFVQKYFVKGNMMGSLKE</sequence>
<proteinExistence type="inferred from homology"/>
<dbReference type="EMBL" id="JAHLPM010000001">
    <property type="protein sequence ID" value="MBU5436696.1"/>
    <property type="molecule type" value="Genomic_DNA"/>
</dbReference>
<organism evidence="9 10">
    <name type="scientific">Tissierella simiarum</name>
    <dbReference type="NCBI Taxonomy" id="2841534"/>
    <lineage>
        <taxon>Bacteria</taxon>
        <taxon>Bacillati</taxon>
        <taxon>Bacillota</taxon>
        <taxon>Tissierellia</taxon>
        <taxon>Tissierellales</taxon>
        <taxon>Tissierellaceae</taxon>
        <taxon>Tissierella</taxon>
    </lineage>
</organism>
<accession>A0ABS6E1C0</accession>
<feature type="transmembrane region" description="Helical" evidence="7">
    <location>
        <begin position="122"/>
        <end position="141"/>
    </location>
</feature>
<feature type="transmembrane region" description="Helical" evidence="7">
    <location>
        <begin position="194"/>
        <end position="216"/>
    </location>
</feature>
<keyword evidence="2 7" id="KW-0813">Transport</keyword>
<keyword evidence="10" id="KW-1185">Reference proteome</keyword>
<keyword evidence="3" id="KW-1003">Cell membrane</keyword>
<evidence type="ECO:0000259" key="8">
    <source>
        <dbReference type="PROSITE" id="PS50928"/>
    </source>
</evidence>
<protein>
    <submittedName>
        <fullName evidence="9">Carbohydrate ABC transporter permease</fullName>
    </submittedName>
</protein>
<evidence type="ECO:0000256" key="6">
    <source>
        <dbReference type="ARBA" id="ARBA00023136"/>
    </source>
</evidence>
<keyword evidence="4 7" id="KW-0812">Transmembrane</keyword>
<evidence type="ECO:0000313" key="9">
    <source>
        <dbReference type="EMBL" id="MBU5436696.1"/>
    </source>
</evidence>
<feature type="transmembrane region" description="Helical" evidence="7">
    <location>
        <begin position="153"/>
        <end position="173"/>
    </location>
</feature>
<comment type="caution">
    <text evidence="9">The sequence shown here is derived from an EMBL/GenBank/DDBJ whole genome shotgun (WGS) entry which is preliminary data.</text>
</comment>
<name>A0ABS6E1C0_9FIRM</name>
<dbReference type="CDD" id="cd06261">
    <property type="entry name" value="TM_PBP2"/>
    <property type="match status" value="1"/>
</dbReference>
<dbReference type="PANTHER" id="PTHR43744">
    <property type="entry name" value="ABC TRANSPORTER PERMEASE PROTEIN MG189-RELATED-RELATED"/>
    <property type="match status" value="1"/>
</dbReference>
<evidence type="ECO:0000313" key="10">
    <source>
        <dbReference type="Proteomes" id="UP000749471"/>
    </source>
</evidence>
<evidence type="ECO:0000256" key="4">
    <source>
        <dbReference type="ARBA" id="ARBA00022692"/>
    </source>
</evidence>
<evidence type="ECO:0000256" key="1">
    <source>
        <dbReference type="ARBA" id="ARBA00004651"/>
    </source>
</evidence>
<dbReference type="Proteomes" id="UP000749471">
    <property type="component" value="Unassembled WGS sequence"/>
</dbReference>
<dbReference type="InterPro" id="IPR000515">
    <property type="entry name" value="MetI-like"/>
</dbReference>
<feature type="transmembrane region" description="Helical" evidence="7">
    <location>
        <begin position="21"/>
        <end position="46"/>
    </location>
</feature>
<dbReference type="Pfam" id="PF00528">
    <property type="entry name" value="BPD_transp_1"/>
    <property type="match status" value="1"/>
</dbReference>